<dbReference type="EMBL" id="LVVM01006167">
    <property type="protein sequence ID" value="OJA08842.1"/>
    <property type="molecule type" value="Genomic_DNA"/>
</dbReference>
<gene>
    <name evidence="2" type="ORF">AZE42_14200</name>
</gene>
<dbReference type="AlphaFoldDB" id="A0A1J8QHF3"/>
<evidence type="ECO:0000313" key="3">
    <source>
        <dbReference type="Proteomes" id="UP000183567"/>
    </source>
</evidence>
<feature type="region of interest" description="Disordered" evidence="1">
    <location>
        <begin position="1"/>
        <end position="48"/>
    </location>
</feature>
<name>A0A1J8QHF3_9AGAM</name>
<evidence type="ECO:0000313" key="2">
    <source>
        <dbReference type="EMBL" id="OJA08842.1"/>
    </source>
</evidence>
<reference evidence="2 3" key="1">
    <citation type="submission" date="2016-03" db="EMBL/GenBank/DDBJ databases">
        <title>Comparative genomics of the ectomycorrhizal sister species Rhizopogon vinicolor and Rhizopogon vesiculosus (Basidiomycota: Boletales) reveals a divergence of the mating type B locus.</title>
        <authorList>
            <person name="Mujic A.B."/>
            <person name="Kuo A."/>
            <person name="Tritt A."/>
            <person name="Lipzen A."/>
            <person name="Chen C."/>
            <person name="Johnson J."/>
            <person name="Sharma A."/>
            <person name="Barry K."/>
            <person name="Grigoriev I.V."/>
            <person name="Spatafora J.W."/>
        </authorList>
    </citation>
    <scope>NUCLEOTIDE SEQUENCE [LARGE SCALE GENOMIC DNA]</scope>
    <source>
        <strain evidence="2 3">AM-OR11-056</strain>
    </source>
</reference>
<accession>A0A1J8QHF3</accession>
<sequence>MDVAVRAEGASFTWDSPSLRPQDSKRKNESNKMGTKSGKPKPKATATLLPPVDDANIFKVMDIDMEISR</sequence>
<protein>
    <submittedName>
        <fullName evidence="2">Uncharacterized protein</fullName>
    </submittedName>
</protein>
<organism evidence="2 3">
    <name type="scientific">Rhizopogon vesiculosus</name>
    <dbReference type="NCBI Taxonomy" id="180088"/>
    <lineage>
        <taxon>Eukaryota</taxon>
        <taxon>Fungi</taxon>
        <taxon>Dikarya</taxon>
        <taxon>Basidiomycota</taxon>
        <taxon>Agaricomycotina</taxon>
        <taxon>Agaricomycetes</taxon>
        <taxon>Agaricomycetidae</taxon>
        <taxon>Boletales</taxon>
        <taxon>Suillineae</taxon>
        <taxon>Rhizopogonaceae</taxon>
        <taxon>Rhizopogon</taxon>
    </lineage>
</organism>
<evidence type="ECO:0000256" key="1">
    <source>
        <dbReference type="SAM" id="MobiDB-lite"/>
    </source>
</evidence>
<keyword evidence="3" id="KW-1185">Reference proteome</keyword>
<feature type="non-terminal residue" evidence="2">
    <location>
        <position position="69"/>
    </location>
</feature>
<comment type="caution">
    <text evidence="2">The sequence shown here is derived from an EMBL/GenBank/DDBJ whole genome shotgun (WGS) entry which is preliminary data.</text>
</comment>
<dbReference type="Proteomes" id="UP000183567">
    <property type="component" value="Unassembled WGS sequence"/>
</dbReference>
<proteinExistence type="predicted"/>